<protein>
    <submittedName>
        <fullName evidence="2">Uncharacterized protein</fullName>
    </submittedName>
</protein>
<name>A0A915KFF5_ROMCU</name>
<proteinExistence type="predicted"/>
<accession>A0A915KFF5</accession>
<sequence length="205" mass="22800">MPHRPLLVGSSAANYSLMRWDGQASMQRDFEAGRASSKLAGLYQNQIIYPKNSAVARKVVRNSSAEVAVTQPVDVFYIKYAQIRFGIVQLLIEFDQNRFDFSINEKSFISHQKFLPFIEDKSCGTASGIALKAAQHSKSFSGINGGIDTSMPAENLHMDRSIESEESFVDVKSEMAVPEKNACHEPEQIRLSLCAKQQISFLSST</sequence>
<reference evidence="2" key="1">
    <citation type="submission" date="2022-11" db="UniProtKB">
        <authorList>
            <consortium name="WormBaseParasite"/>
        </authorList>
    </citation>
    <scope>IDENTIFICATION</scope>
</reference>
<evidence type="ECO:0000313" key="1">
    <source>
        <dbReference type="Proteomes" id="UP000887565"/>
    </source>
</evidence>
<dbReference type="Proteomes" id="UP000887565">
    <property type="component" value="Unplaced"/>
</dbReference>
<keyword evidence="1" id="KW-1185">Reference proteome</keyword>
<dbReference type="AlphaFoldDB" id="A0A915KFF5"/>
<organism evidence="1 2">
    <name type="scientific">Romanomermis culicivorax</name>
    <name type="common">Nematode worm</name>
    <dbReference type="NCBI Taxonomy" id="13658"/>
    <lineage>
        <taxon>Eukaryota</taxon>
        <taxon>Metazoa</taxon>
        <taxon>Ecdysozoa</taxon>
        <taxon>Nematoda</taxon>
        <taxon>Enoplea</taxon>
        <taxon>Dorylaimia</taxon>
        <taxon>Mermithida</taxon>
        <taxon>Mermithoidea</taxon>
        <taxon>Mermithidae</taxon>
        <taxon>Romanomermis</taxon>
    </lineage>
</organism>
<dbReference type="WBParaSite" id="nRc.2.0.1.t36694-RA">
    <property type="protein sequence ID" value="nRc.2.0.1.t36694-RA"/>
    <property type="gene ID" value="nRc.2.0.1.g36694"/>
</dbReference>
<evidence type="ECO:0000313" key="2">
    <source>
        <dbReference type="WBParaSite" id="nRc.2.0.1.t36694-RA"/>
    </source>
</evidence>